<proteinExistence type="predicted"/>
<dbReference type="RefSeq" id="WP_346820333.1">
    <property type="nucleotide sequence ID" value="NZ_JBDKWZ010000003.1"/>
</dbReference>
<dbReference type="InterPro" id="IPR014054">
    <property type="entry name" value="Phage_regulatory_Rha"/>
</dbReference>
<comment type="caution">
    <text evidence="1">The sequence shown here is derived from an EMBL/GenBank/DDBJ whole genome shotgun (WGS) entry which is preliminary data.</text>
</comment>
<dbReference type="AlphaFoldDB" id="A0AAW9S531"/>
<dbReference type="Proteomes" id="UP001403385">
    <property type="component" value="Unassembled WGS sequence"/>
</dbReference>
<accession>A0AAW9S531</accession>
<dbReference type="NCBIfam" id="TIGR02681">
    <property type="entry name" value="phage_pRha"/>
    <property type="match status" value="1"/>
</dbReference>
<keyword evidence="2" id="KW-1185">Reference proteome</keyword>
<dbReference type="EMBL" id="JBDKWZ010000003">
    <property type="protein sequence ID" value="MEN7547545.1"/>
    <property type="molecule type" value="Genomic_DNA"/>
</dbReference>
<reference evidence="1 2" key="1">
    <citation type="submission" date="2024-04" db="EMBL/GenBank/DDBJ databases">
        <title>Novel genus in family Flammeovirgaceae.</title>
        <authorList>
            <person name="Nguyen T.H."/>
            <person name="Vuong T.Q."/>
            <person name="Le H."/>
            <person name="Kim S.-G."/>
        </authorList>
    </citation>
    <scope>NUCLEOTIDE SEQUENCE [LARGE SCALE GENOMIC DNA]</scope>
    <source>
        <strain evidence="1 2">JCM 23209</strain>
    </source>
</reference>
<organism evidence="1 2">
    <name type="scientific">Rapidithrix thailandica</name>
    <dbReference type="NCBI Taxonomy" id="413964"/>
    <lineage>
        <taxon>Bacteria</taxon>
        <taxon>Pseudomonadati</taxon>
        <taxon>Bacteroidota</taxon>
        <taxon>Cytophagia</taxon>
        <taxon>Cytophagales</taxon>
        <taxon>Flammeovirgaceae</taxon>
        <taxon>Rapidithrix</taxon>
    </lineage>
</organism>
<dbReference type="Pfam" id="PF09669">
    <property type="entry name" value="Phage_pRha"/>
    <property type="match status" value="1"/>
</dbReference>
<name>A0AAW9S531_9BACT</name>
<evidence type="ECO:0000313" key="2">
    <source>
        <dbReference type="Proteomes" id="UP001403385"/>
    </source>
</evidence>
<protein>
    <submittedName>
        <fullName evidence="1">Rha family transcriptional regulator</fullName>
    </submittedName>
</protein>
<gene>
    <name evidence="1" type="ORF">AAG747_06490</name>
</gene>
<sequence>MKELVSIQGEKVLTTSKKVAEKFGKYHKNILRKIEGLHCSSEFKRLNYELSEYTDVRGRKQKEYVLTKDGFVFLVMGFKGEQAAEFKEEYIRAFNHLEEEIKYLYEAESNKKIVNALKLLGESSNPIKEVYKPVEFTIKGYATYYGIKGLSISNATRLGKKATKECKNKGLQIKHMPDPRFGLVNVYPVEVLEPIFEEFDKTPRF</sequence>
<evidence type="ECO:0000313" key="1">
    <source>
        <dbReference type="EMBL" id="MEN7547545.1"/>
    </source>
</evidence>